<dbReference type="PANTHER" id="PTHR10545:SF29">
    <property type="entry name" value="GH14572P-RELATED"/>
    <property type="match status" value="1"/>
</dbReference>
<dbReference type="InterPro" id="IPR000182">
    <property type="entry name" value="GNAT_dom"/>
</dbReference>
<evidence type="ECO:0000256" key="3">
    <source>
        <dbReference type="ARBA" id="ARBA00023315"/>
    </source>
</evidence>
<gene>
    <name evidence="5" type="ORF">COU18_01990</name>
</gene>
<dbReference type="InterPro" id="IPR016181">
    <property type="entry name" value="Acyl_CoA_acyltransferase"/>
</dbReference>
<evidence type="ECO:0000256" key="2">
    <source>
        <dbReference type="ARBA" id="ARBA00022679"/>
    </source>
</evidence>
<evidence type="ECO:0000313" key="6">
    <source>
        <dbReference type="Proteomes" id="UP000231192"/>
    </source>
</evidence>
<dbReference type="Proteomes" id="UP000231192">
    <property type="component" value="Unassembled WGS sequence"/>
</dbReference>
<organism evidence="5 6">
    <name type="scientific">Candidatus Kaiserbacteria bacterium CG10_big_fil_rev_8_21_14_0_10_51_14</name>
    <dbReference type="NCBI Taxonomy" id="1974610"/>
    <lineage>
        <taxon>Bacteria</taxon>
        <taxon>Candidatus Kaiseribacteriota</taxon>
    </lineage>
</organism>
<dbReference type="Pfam" id="PF00583">
    <property type="entry name" value="Acetyltransf_1"/>
    <property type="match status" value="1"/>
</dbReference>
<keyword evidence="3" id="KW-0012">Acyltransferase</keyword>
<dbReference type="AlphaFoldDB" id="A0A2H0UBP0"/>
<dbReference type="PANTHER" id="PTHR10545">
    <property type="entry name" value="DIAMINE N-ACETYLTRANSFERASE"/>
    <property type="match status" value="1"/>
</dbReference>
<proteinExistence type="inferred from homology"/>
<evidence type="ECO:0000313" key="5">
    <source>
        <dbReference type="EMBL" id="PIR83829.1"/>
    </source>
</evidence>
<comment type="caution">
    <text evidence="5">The sequence shown here is derived from an EMBL/GenBank/DDBJ whole genome shotgun (WGS) entry which is preliminary data.</text>
</comment>
<sequence>MDSFEAQKEPRLRFANSTDAPEIVRMIKELAEYEKEPDSVTATPEELAKQMESNRPPFECILVEVEGKAVGFALFFPNYSTWQGKPGMYLEDLYVQPDQRGGGVGKKLLHRLADICRERGYGRMEWQVLSWNQPAIDFYQSIGAQPLDEWKKYRISGDALQSL</sequence>
<dbReference type="Gene3D" id="3.40.630.30">
    <property type="match status" value="1"/>
</dbReference>
<evidence type="ECO:0000256" key="1">
    <source>
        <dbReference type="ARBA" id="ARBA00008694"/>
    </source>
</evidence>
<dbReference type="FunFam" id="3.40.630.30:FF:000064">
    <property type="entry name" value="GNAT family acetyltransferase"/>
    <property type="match status" value="1"/>
</dbReference>
<dbReference type="InterPro" id="IPR051016">
    <property type="entry name" value="Diverse_Substrate_AcTransf"/>
</dbReference>
<protein>
    <submittedName>
        <fullName evidence="5">GNAT family N-acetyltransferase</fullName>
    </submittedName>
</protein>
<name>A0A2H0UBP0_9BACT</name>
<dbReference type="CDD" id="cd04301">
    <property type="entry name" value="NAT_SF"/>
    <property type="match status" value="1"/>
</dbReference>
<accession>A0A2H0UBP0</accession>
<dbReference type="EMBL" id="PFBK01000006">
    <property type="protein sequence ID" value="PIR83829.1"/>
    <property type="molecule type" value="Genomic_DNA"/>
</dbReference>
<dbReference type="GO" id="GO:0008080">
    <property type="term" value="F:N-acetyltransferase activity"/>
    <property type="evidence" value="ECO:0007669"/>
    <property type="project" value="UniProtKB-ARBA"/>
</dbReference>
<reference evidence="6" key="1">
    <citation type="submission" date="2017-09" db="EMBL/GenBank/DDBJ databases">
        <title>Depth-based differentiation of microbial function through sediment-hosted aquifers and enrichment of novel symbionts in the deep terrestrial subsurface.</title>
        <authorList>
            <person name="Probst A.J."/>
            <person name="Ladd B."/>
            <person name="Jarett J.K."/>
            <person name="Geller-Mcgrath D.E."/>
            <person name="Sieber C.M.K."/>
            <person name="Emerson J.B."/>
            <person name="Anantharaman K."/>
            <person name="Thomas B.C."/>
            <person name="Malmstrom R."/>
            <person name="Stieglmeier M."/>
            <person name="Klingl A."/>
            <person name="Woyke T."/>
            <person name="Ryan C.M."/>
            <person name="Banfield J.F."/>
        </authorList>
    </citation>
    <scope>NUCLEOTIDE SEQUENCE [LARGE SCALE GENOMIC DNA]</scope>
</reference>
<feature type="domain" description="N-acetyltransferase" evidence="4">
    <location>
        <begin position="10"/>
        <end position="163"/>
    </location>
</feature>
<dbReference type="PROSITE" id="PS51186">
    <property type="entry name" value="GNAT"/>
    <property type="match status" value="1"/>
</dbReference>
<comment type="similarity">
    <text evidence="1">Belongs to the acetyltransferase family.</text>
</comment>
<dbReference type="SUPFAM" id="SSF55729">
    <property type="entry name" value="Acyl-CoA N-acyltransferases (Nat)"/>
    <property type="match status" value="1"/>
</dbReference>
<keyword evidence="2 5" id="KW-0808">Transferase</keyword>
<evidence type="ECO:0000259" key="4">
    <source>
        <dbReference type="PROSITE" id="PS51186"/>
    </source>
</evidence>